<accession>A0A0G4HL40</accession>
<gene>
    <name evidence="2" type="ORF">Cvel_28639</name>
</gene>
<dbReference type="EMBL" id="CDMZ01003025">
    <property type="protein sequence ID" value="CEM44824.1"/>
    <property type="molecule type" value="Genomic_DNA"/>
</dbReference>
<evidence type="ECO:0000313" key="2">
    <source>
        <dbReference type="EMBL" id="CEM44824.1"/>
    </source>
</evidence>
<feature type="compositionally biased region" description="Gly residues" evidence="1">
    <location>
        <begin position="292"/>
        <end position="305"/>
    </location>
</feature>
<dbReference type="VEuPathDB" id="CryptoDB:Cvel_28639"/>
<organism evidence="2">
    <name type="scientific">Chromera velia CCMP2878</name>
    <dbReference type="NCBI Taxonomy" id="1169474"/>
    <lineage>
        <taxon>Eukaryota</taxon>
        <taxon>Sar</taxon>
        <taxon>Alveolata</taxon>
        <taxon>Colpodellida</taxon>
        <taxon>Chromeraceae</taxon>
        <taxon>Chromera</taxon>
    </lineage>
</organism>
<feature type="compositionally biased region" description="Polar residues" evidence="1">
    <location>
        <begin position="100"/>
        <end position="113"/>
    </location>
</feature>
<protein>
    <submittedName>
        <fullName evidence="2">Uncharacterized protein</fullName>
    </submittedName>
</protein>
<feature type="region of interest" description="Disordered" evidence="1">
    <location>
        <begin position="1"/>
        <end position="312"/>
    </location>
</feature>
<sequence length="312" mass="32157">MIRTRSPSPLQAPRPLGSRPVPPIAVPPLRTHSPLSGMSPLSAISQQRDRDAASASASAGSKKRLGQGRSAATSPLLPPSRHPNPPMRTLALFPGPPTSAAYSTSLQTHSATRTPVLLSPAVLSPRDYPGHPFSRVPLPHATKPSNAAPFQPVLRPPLPVPSASHFSPPSRADAAHFAGAPSRFTFAPGAPTPNVAHPPHATTPPAKPSDARPGTGPSMRPQPALFTFPKAAGLPPPTGQPYGFGSSHFIHSRPTYVPPLQRAPNTGLPPPGPSTRPPAWAPTASVGSREAGQGGGFWCGSGGDCAGRRGSQ</sequence>
<evidence type="ECO:0000256" key="1">
    <source>
        <dbReference type="SAM" id="MobiDB-lite"/>
    </source>
</evidence>
<feature type="compositionally biased region" description="Pro residues" evidence="1">
    <location>
        <begin position="76"/>
        <end position="86"/>
    </location>
</feature>
<dbReference type="AlphaFoldDB" id="A0A0G4HL40"/>
<name>A0A0G4HL40_9ALVE</name>
<reference evidence="2" key="1">
    <citation type="submission" date="2014-11" db="EMBL/GenBank/DDBJ databases">
        <authorList>
            <person name="Otto D Thomas"/>
            <person name="Naeem Raeece"/>
        </authorList>
    </citation>
    <scope>NUCLEOTIDE SEQUENCE</scope>
</reference>
<feature type="compositionally biased region" description="Pro residues" evidence="1">
    <location>
        <begin position="267"/>
        <end position="280"/>
    </location>
</feature>
<proteinExistence type="predicted"/>